<organism evidence="1 2">
    <name type="scientific">Pluteus cervinus</name>
    <dbReference type="NCBI Taxonomy" id="181527"/>
    <lineage>
        <taxon>Eukaryota</taxon>
        <taxon>Fungi</taxon>
        <taxon>Dikarya</taxon>
        <taxon>Basidiomycota</taxon>
        <taxon>Agaricomycotina</taxon>
        <taxon>Agaricomycetes</taxon>
        <taxon>Agaricomycetidae</taxon>
        <taxon>Agaricales</taxon>
        <taxon>Pluteineae</taxon>
        <taxon>Pluteaceae</taxon>
        <taxon>Pluteus</taxon>
    </lineage>
</organism>
<proteinExistence type="predicted"/>
<accession>A0ACD3AYM2</accession>
<keyword evidence="2" id="KW-1185">Reference proteome</keyword>
<reference evidence="1 2" key="1">
    <citation type="journal article" date="2019" name="Nat. Ecol. Evol.">
        <title>Megaphylogeny resolves global patterns of mushroom evolution.</title>
        <authorList>
            <person name="Varga T."/>
            <person name="Krizsan K."/>
            <person name="Foldi C."/>
            <person name="Dima B."/>
            <person name="Sanchez-Garcia M."/>
            <person name="Sanchez-Ramirez S."/>
            <person name="Szollosi G.J."/>
            <person name="Szarkandi J.G."/>
            <person name="Papp V."/>
            <person name="Albert L."/>
            <person name="Andreopoulos W."/>
            <person name="Angelini C."/>
            <person name="Antonin V."/>
            <person name="Barry K.W."/>
            <person name="Bougher N.L."/>
            <person name="Buchanan P."/>
            <person name="Buyck B."/>
            <person name="Bense V."/>
            <person name="Catcheside P."/>
            <person name="Chovatia M."/>
            <person name="Cooper J."/>
            <person name="Damon W."/>
            <person name="Desjardin D."/>
            <person name="Finy P."/>
            <person name="Geml J."/>
            <person name="Haridas S."/>
            <person name="Hughes K."/>
            <person name="Justo A."/>
            <person name="Karasinski D."/>
            <person name="Kautmanova I."/>
            <person name="Kiss B."/>
            <person name="Kocsube S."/>
            <person name="Kotiranta H."/>
            <person name="LaButti K.M."/>
            <person name="Lechner B.E."/>
            <person name="Liimatainen K."/>
            <person name="Lipzen A."/>
            <person name="Lukacs Z."/>
            <person name="Mihaltcheva S."/>
            <person name="Morgado L.N."/>
            <person name="Niskanen T."/>
            <person name="Noordeloos M.E."/>
            <person name="Ohm R.A."/>
            <person name="Ortiz-Santana B."/>
            <person name="Ovrebo C."/>
            <person name="Racz N."/>
            <person name="Riley R."/>
            <person name="Savchenko A."/>
            <person name="Shiryaev A."/>
            <person name="Soop K."/>
            <person name="Spirin V."/>
            <person name="Szebenyi C."/>
            <person name="Tomsovsky M."/>
            <person name="Tulloss R.E."/>
            <person name="Uehling J."/>
            <person name="Grigoriev I.V."/>
            <person name="Vagvolgyi C."/>
            <person name="Papp T."/>
            <person name="Martin F.M."/>
            <person name="Miettinen O."/>
            <person name="Hibbett D.S."/>
            <person name="Nagy L.G."/>
        </authorList>
    </citation>
    <scope>NUCLEOTIDE SEQUENCE [LARGE SCALE GENOMIC DNA]</scope>
    <source>
        <strain evidence="1 2">NL-1719</strain>
    </source>
</reference>
<dbReference type="Proteomes" id="UP000308600">
    <property type="component" value="Unassembled WGS sequence"/>
</dbReference>
<evidence type="ECO:0000313" key="2">
    <source>
        <dbReference type="Proteomes" id="UP000308600"/>
    </source>
</evidence>
<gene>
    <name evidence="1" type="ORF">BDN72DRAFT_887862</name>
</gene>
<evidence type="ECO:0000313" key="1">
    <source>
        <dbReference type="EMBL" id="TFK70712.1"/>
    </source>
</evidence>
<protein>
    <submittedName>
        <fullName evidence="1">FAD/NAD(P)-binding domain-containing protein</fullName>
    </submittedName>
</protein>
<sequence>MASSTEFAIDLPTFDKLGFSSPPSFADVDARQIATSWLEAFSSAVQSNSTESIVSLFAPDSWWRDILTLTWDIRTFRGHTSIQKLLSDRLKQAGISKIKLKDDFLGLQQPFPDIAWVNLLFDFETNVGNATGVARLVPISTPNGVEWKAHVLLTLLEDLKGHPEQLGPLRNHSPDHGEWESKRAREREFLDSDPKVLIVGAGHNGLGLAARLKVLGVSSLVVDKNQKVGDNWANRYEALCLHDPVYADHLPYLPFPPTWPAFTPALKLAKWLEHYAEALEINTWTSTTVLNATQNESDGKWNVTVQRKVGDVVQERVFIVNHLVFATGYGSGVPHFPTYPGQDKFKGQILHSTAHKRASDHAGKKVVVIGSCTAGHDLAVDYCKHGVDVTMYQRSSTYVMSTKAFAYLAPAFVEGGPPTADADRLVGSYPYIMFMGLAQRLTKMIAEGDDKETLEGLHKVGFKTNLGPQGTGIFPLFWTKCGGYYIDTGGSKYIIDGSVKLKNDSQLASFDESGLVFENGSHLDADVVVFATGLGNAQDVIRKVCGPAVADKYGPVWGLNEEGELQGVWRDANVKGLWYMLGNFAFSRFHSKHVSLQIKAMEEGIFGERYTA</sequence>
<dbReference type="EMBL" id="ML208308">
    <property type="protein sequence ID" value="TFK70712.1"/>
    <property type="molecule type" value="Genomic_DNA"/>
</dbReference>
<name>A0ACD3AYM2_9AGAR</name>